<comment type="similarity">
    <text evidence="1">Belongs to the aldo/keto reductase family.</text>
</comment>
<dbReference type="PIRSF" id="PIRSF000097">
    <property type="entry name" value="AKR"/>
    <property type="match status" value="1"/>
</dbReference>
<dbReference type="PROSITE" id="PS00798">
    <property type="entry name" value="ALDOKETO_REDUCTASE_1"/>
    <property type="match status" value="1"/>
</dbReference>
<dbReference type="PATRIC" id="fig|1423803.3.peg.538"/>
<dbReference type="InterPro" id="IPR023210">
    <property type="entry name" value="NADP_OxRdtase_dom"/>
</dbReference>
<accession>A0A0R2DFT1</accession>
<evidence type="ECO:0000256" key="6">
    <source>
        <dbReference type="PIRSR" id="PIRSR000097-3"/>
    </source>
</evidence>
<evidence type="ECO:0000256" key="5">
    <source>
        <dbReference type="PIRSR" id="PIRSR000097-2"/>
    </source>
</evidence>
<dbReference type="Gene3D" id="3.20.20.100">
    <property type="entry name" value="NADP-dependent oxidoreductase domain"/>
    <property type="match status" value="1"/>
</dbReference>
<dbReference type="PANTHER" id="PTHR43827">
    <property type="entry name" value="2,5-DIKETO-D-GLUCONIC ACID REDUCTASE"/>
    <property type="match status" value="1"/>
</dbReference>
<proteinExistence type="inferred from homology"/>
<name>A0A0R2DFT1_9LACO</name>
<evidence type="ECO:0000313" key="9">
    <source>
        <dbReference type="Proteomes" id="UP000051589"/>
    </source>
</evidence>
<dbReference type="PROSITE" id="PS00062">
    <property type="entry name" value="ALDOKETO_REDUCTASE_2"/>
    <property type="match status" value="1"/>
</dbReference>
<reference evidence="8 9" key="1">
    <citation type="journal article" date="2015" name="Genome Announc.">
        <title>Expanding the biotechnology potential of lactobacilli through comparative genomics of 213 strains and associated genera.</title>
        <authorList>
            <person name="Sun Z."/>
            <person name="Harris H.M."/>
            <person name="McCann A."/>
            <person name="Guo C."/>
            <person name="Argimon S."/>
            <person name="Zhang W."/>
            <person name="Yang X."/>
            <person name="Jeffery I.B."/>
            <person name="Cooney J.C."/>
            <person name="Kagawa T.F."/>
            <person name="Liu W."/>
            <person name="Song Y."/>
            <person name="Salvetti E."/>
            <person name="Wrobel A."/>
            <person name="Rasinkangas P."/>
            <person name="Parkhill J."/>
            <person name="Rea M.C."/>
            <person name="O'Sullivan O."/>
            <person name="Ritari J."/>
            <person name="Douillard F.P."/>
            <person name="Paul Ross R."/>
            <person name="Yang R."/>
            <person name="Briner A.E."/>
            <person name="Felis G.E."/>
            <person name="de Vos W.M."/>
            <person name="Barrangou R."/>
            <person name="Klaenhammer T.R."/>
            <person name="Caufield P.W."/>
            <person name="Cui Y."/>
            <person name="Zhang H."/>
            <person name="O'Toole P.W."/>
        </authorList>
    </citation>
    <scope>NUCLEOTIDE SEQUENCE [LARGE SCALE GENOMIC DNA]</scope>
    <source>
        <strain evidence="8 9">DSM 21775</strain>
    </source>
</reference>
<protein>
    <submittedName>
        <fullName evidence="8">Aldo keto reductase</fullName>
    </submittedName>
</protein>
<dbReference type="EMBL" id="AYZH01000014">
    <property type="protein sequence ID" value="KRN01835.1"/>
    <property type="molecule type" value="Genomic_DNA"/>
</dbReference>
<dbReference type="STRING" id="1423803.FD13_GL000542"/>
<evidence type="ECO:0000256" key="1">
    <source>
        <dbReference type="ARBA" id="ARBA00007905"/>
    </source>
</evidence>
<comment type="caution">
    <text evidence="8">The sequence shown here is derived from an EMBL/GenBank/DDBJ whole genome shotgun (WGS) entry which is preliminary data.</text>
</comment>
<dbReference type="InterPro" id="IPR036812">
    <property type="entry name" value="NAD(P)_OxRdtase_dom_sf"/>
</dbReference>
<evidence type="ECO:0000256" key="3">
    <source>
        <dbReference type="ARBA" id="ARBA00023002"/>
    </source>
</evidence>
<dbReference type="InterPro" id="IPR020471">
    <property type="entry name" value="AKR"/>
</dbReference>
<keyword evidence="9" id="KW-1185">Reference proteome</keyword>
<feature type="binding site" evidence="5">
    <location>
        <position position="113"/>
    </location>
    <ligand>
        <name>substrate</name>
    </ligand>
</feature>
<evidence type="ECO:0000313" key="8">
    <source>
        <dbReference type="EMBL" id="KRN01835.1"/>
    </source>
</evidence>
<evidence type="ECO:0000259" key="7">
    <source>
        <dbReference type="Pfam" id="PF00248"/>
    </source>
</evidence>
<dbReference type="OrthoDB" id="9804790at2"/>
<dbReference type="FunFam" id="3.20.20.100:FF:000015">
    <property type="entry name" value="Oxidoreductase, aldo/keto reductase family"/>
    <property type="match status" value="1"/>
</dbReference>
<sequence>MALTKISDTISLADGKTIPVMGFGTYLIKDQATMNTSIQAAWDAGYRLFDTAMLYRNEDILGPAFQQLGIPREGFTLTSKVAEVVQGYDRTMKAVEGSLKRLQTDYLDLLLIHWPVREHFFETWRALEQLKANGQVKSIGVSNYSVAHLELLATQAKEMPVVNQVEYHPYLNQQGLVDYDQSQKIVTEAWSPLGRRAVLDNPMLAKIAKHHHKSVAQIVLRWELQHGVVPIPKSTHPDRIAANANIFDFQLDQDEMTMIDLLNQNRRTGNDPEIVYESGKQY</sequence>
<dbReference type="PRINTS" id="PR00069">
    <property type="entry name" value="ALDKETRDTASE"/>
</dbReference>
<dbReference type="Proteomes" id="UP000051589">
    <property type="component" value="Unassembled WGS sequence"/>
</dbReference>
<feature type="active site" description="Proton donor" evidence="4">
    <location>
        <position position="55"/>
    </location>
</feature>
<keyword evidence="3" id="KW-0560">Oxidoreductase</keyword>
<keyword evidence="2" id="KW-0521">NADP</keyword>
<dbReference type="Pfam" id="PF00248">
    <property type="entry name" value="Aldo_ket_red"/>
    <property type="match status" value="1"/>
</dbReference>
<dbReference type="AlphaFoldDB" id="A0A0R2DFT1"/>
<dbReference type="InterPro" id="IPR018170">
    <property type="entry name" value="Aldo/ket_reductase_CS"/>
</dbReference>
<feature type="site" description="Lowers pKa of active site Tyr" evidence="6">
    <location>
        <position position="80"/>
    </location>
</feature>
<organism evidence="8 9">
    <name type="scientific">Levilactobacillus senmaizukei DSM 21775 = NBRC 103853</name>
    <dbReference type="NCBI Taxonomy" id="1423803"/>
    <lineage>
        <taxon>Bacteria</taxon>
        <taxon>Bacillati</taxon>
        <taxon>Bacillota</taxon>
        <taxon>Bacilli</taxon>
        <taxon>Lactobacillales</taxon>
        <taxon>Lactobacillaceae</taxon>
        <taxon>Levilactobacillus</taxon>
    </lineage>
</organism>
<dbReference type="PROSITE" id="PS00063">
    <property type="entry name" value="ALDOKETO_REDUCTASE_3"/>
    <property type="match status" value="1"/>
</dbReference>
<dbReference type="GO" id="GO:0016616">
    <property type="term" value="F:oxidoreductase activity, acting on the CH-OH group of donors, NAD or NADP as acceptor"/>
    <property type="evidence" value="ECO:0007669"/>
    <property type="project" value="UniProtKB-ARBA"/>
</dbReference>
<dbReference type="PANTHER" id="PTHR43827:SF3">
    <property type="entry name" value="NADP-DEPENDENT OXIDOREDUCTASE DOMAIN-CONTAINING PROTEIN"/>
    <property type="match status" value="1"/>
</dbReference>
<dbReference type="RefSeq" id="WP_061776779.1">
    <property type="nucleotide sequence ID" value="NZ_AYZH01000014.1"/>
</dbReference>
<evidence type="ECO:0000256" key="4">
    <source>
        <dbReference type="PIRSR" id="PIRSR000097-1"/>
    </source>
</evidence>
<evidence type="ECO:0000256" key="2">
    <source>
        <dbReference type="ARBA" id="ARBA00022857"/>
    </source>
</evidence>
<dbReference type="SUPFAM" id="SSF51430">
    <property type="entry name" value="NAD(P)-linked oxidoreductase"/>
    <property type="match status" value="1"/>
</dbReference>
<feature type="domain" description="NADP-dependent oxidoreductase" evidence="7">
    <location>
        <begin position="21"/>
        <end position="262"/>
    </location>
</feature>
<gene>
    <name evidence="8" type="ORF">FD13_GL000542</name>
</gene>